<organism evidence="2 3">
    <name type="scientific">Heterodera trifolii</name>
    <dbReference type="NCBI Taxonomy" id="157864"/>
    <lineage>
        <taxon>Eukaryota</taxon>
        <taxon>Metazoa</taxon>
        <taxon>Ecdysozoa</taxon>
        <taxon>Nematoda</taxon>
        <taxon>Chromadorea</taxon>
        <taxon>Rhabditida</taxon>
        <taxon>Tylenchina</taxon>
        <taxon>Tylenchomorpha</taxon>
        <taxon>Tylenchoidea</taxon>
        <taxon>Heteroderidae</taxon>
        <taxon>Heteroderinae</taxon>
        <taxon>Heterodera</taxon>
    </lineage>
</organism>
<feature type="transmembrane region" description="Helical" evidence="1">
    <location>
        <begin position="146"/>
        <end position="163"/>
    </location>
</feature>
<evidence type="ECO:0008006" key="4">
    <source>
        <dbReference type="Google" id="ProtNLM"/>
    </source>
</evidence>
<keyword evidence="1" id="KW-0472">Membrane</keyword>
<keyword evidence="3" id="KW-1185">Reference proteome</keyword>
<sequence length="164" mass="17972">MPLFLSNATTTFCALVDGKRRFGKKVPIKWCRNLLLVHNSSQLDNTKVQRSVIHGITNNFPILIMLFFIVILLFAVGLAQPADQPPPGSIDTLPECADKMKSDCPCGAKCAPRPGWKGDKCCAEGFTIMCCMNDPSQAHGHDKNNFLVLLFVLANLILAHGAMM</sequence>
<name>A0ABD2HRH1_9BILA</name>
<keyword evidence="1" id="KW-0812">Transmembrane</keyword>
<gene>
    <name evidence="2" type="ORF">niasHT_036394</name>
</gene>
<evidence type="ECO:0000313" key="2">
    <source>
        <dbReference type="EMBL" id="KAL3070724.1"/>
    </source>
</evidence>
<accession>A0ABD2HRH1</accession>
<proteinExistence type="predicted"/>
<dbReference type="EMBL" id="JBICBT010001380">
    <property type="protein sequence ID" value="KAL3070724.1"/>
    <property type="molecule type" value="Genomic_DNA"/>
</dbReference>
<reference evidence="2 3" key="1">
    <citation type="submission" date="2024-10" db="EMBL/GenBank/DDBJ databases">
        <authorList>
            <person name="Kim D."/>
        </authorList>
    </citation>
    <scope>NUCLEOTIDE SEQUENCE [LARGE SCALE GENOMIC DNA]</scope>
    <source>
        <strain evidence="2">BH-2024</strain>
    </source>
</reference>
<feature type="transmembrane region" description="Helical" evidence="1">
    <location>
        <begin position="60"/>
        <end position="79"/>
    </location>
</feature>
<comment type="caution">
    <text evidence="2">The sequence shown here is derived from an EMBL/GenBank/DDBJ whole genome shotgun (WGS) entry which is preliminary data.</text>
</comment>
<dbReference type="Proteomes" id="UP001620626">
    <property type="component" value="Unassembled WGS sequence"/>
</dbReference>
<evidence type="ECO:0000313" key="3">
    <source>
        <dbReference type="Proteomes" id="UP001620626"/>
    </source>
</evidence>
<keyword evidence="1" id="KW-1133">Transmembrane helix</keyword>
<evidence type="ECO:0000256" key="1">
    <source>
        <dbReference type="SAM" id="Phobius"/>
    </source>
</evidence>
<dbReference type="AlphaFoldDB" id="A0ABD2HRH1"/>
<protein>
    <recommendedName>
        <fullName evidence="4">WAP domain-containing protein</fullName>
    </recommendedName>
</protein>